<gene>
    <name evidence="11 14" type="primary">gmk</name>
    <name evidence="14" type="ORF">QRX50_43190</name>
</gene>
<evidence type="ECO:0000256" key="12">
    <source>
        <dbReference type="SAM" id="MobiDB-lite"/>
    </source>
</evidence>
<dbReference type="InterPro" id="IPR017665">
    <property type="entry name" value="Guanylate_kinase"/>
</dbReference>
<dbReference type="EMBL" id="CP127294">
    <property type="protein sequence ID" value="WIX78119.1"/>
    <property type="molecule type" value="Genomic_DNA"/>
</dbReference>
<evidence type="ECO:0000256" key="3">
    <source>
        <dbReference type="ARBA" id="ARBA00012961"/>
    </source>
</evidence>
<organism evidence="14 15">
    <name type="scientific">Amycolatopsis carbonis</name>
    <dbReference type="NCBI Taxonomy" id="715471"/>
    <lineage>
        <taxon>Bacteria</taxon>
        <taxon>Bacillati</taxon>
        <taxon>Actinomycetota</taxon>
        <taxon>Actinomycetes</taxon>
        <taxon>Pseudonocardiales</taxon>
        <taxon>Pseudonocardiaceae</taxon>
        <taxon>Amycolatopsis</taxon>
    </lineage>
</organism>
<proteinExistence type="inferred from homology"/>
<comment type="function">
    <text evidence="1 11">Essential for recycling GMP and indirectly, cGMP.</text>
</comment>
<evidence type="ECO:0000256" key="7">
    <source>
        <dbReference type="ARBA" id="ARBA00022777"/>
    </source>
</evidence>
<dbReference type="NCBIfam" id="TIGR03263">
    <property type="entry name" value="guanyl_kin"/>
    <property type="match status" value="1"/>
</dbReference>
<dbReference type="AlphaFoldDB" id="A0A9Y2IDW3"/>
<evidence type="ECO:0000256" key="4">
    <source>
        <dbReference type="ARBA" id="ARBA00016296"/>
    </source>
</evidence>
<comment type="similarity">
    <text evidence="2 11">Belongs to the guanylate kinase family.</text>
</comment>
<evidence type="ECO:0000256" key="2">
    <source>
        <dbReference type="ARBA" id="ARBA00005790"/>
    </source>
</evidence>
<keyword evidence="5 11" id="KW-0808">Transferase</keyword>
<dbReference type="InterPro" id="IPR008144">
    <property type="entry name" value="Guanylate_kin-like_dom"/>
</dbReference>
<keyword evidence="11" id="KW-0963">Cytoplasm</keyword>
<evidence type="ECO:0000256" key="11">
    <source>
        <dbReference type="HAMAP-Rule" id="MF_00328"/>
    </source>
</evidence>
<dbReference type="Pfam" id="PF00625">
    <property type="entry name" value="Guanylate_kin"/>
    <property type="match status" value="1"/>
</dbReference>
<keyword evidence="15" id="KW-1185">Reference proteome</keyword>
<evidence type="ECO:0000256" key="5">
    <source>
        <dbReference type="ARBA" id="ARBA00022679"/>
    </source>
</evidence>
<dbReference type="PANTHER" id="PTHR23117:SF13">
    <property type="entry name" value="GUANYLATE KINASE"/>
    <property type="match status" value="1"/>
</dbReference>
<feature type="binding site" evidence="11">
    <location>
        <begin position="35"/>
        <end position="42"/>
    </location>
    <ligand>
        <name>ATP</name>
        <dbReference type="ChEBI" id="CHEBI:30616"/>
    </ligand>
</feature>
<keyword evidence="6 11" id="KW-0547">Nucleotide-binding</keyword>
<evidence type="ECO:0000256" key="10">
    <source>
        <dbReference type="ARBA" id="ARBA00048594"/>
    </source>
</evidence>
<comment type="subcellular location">
    <subcellularLocation>
        <location evidence="11">Cytoplasm</location>
    </subcellularLocation>
</comment>
<evidence type="ECO:0000256" key="9">
    <source>
        <dbReference type="ARBA" id="ARBA00030128"/>
    </source>
</evidence>
<dbReference type="CDD" id="cd00071">
    <property type="entry name" value="GMPK"/>
    <property type="match status" value="1"/>
</dbReference>
<dbReference type="RefSeq" id="WP_285968851.1">
    <property type="nucleotide sequence ID" value="NZ_CP127294.1"/>
</dbReference>
<dbReference type="PANTHER" id="PTHR23117">
    <property type="entry name" value="GUANYLATE KINASE-RELATED"/>
    <property type="match status" value="1"/>
</dbReference>
<sequence>MSGVGQDYPVIRDTDRDGEPVAGDTSRHRLTVVSGPSGVGKSSVVGELRKLEPDIYFSVSVTTRKPRPGEVDGSHYHFVERAEFDRMVADGRLLEWAEFAGNCYGTPREPVERALAAGRPAVLEIELQGARQVRAAMPEARLVMLMPPSWDELVGRLTGRGTESEAAVQARLAEAERELAAAGEFDVRLVNADVGTAAARLLDLITGGDSSAADILDDTE</sequence>
<dbReference type="SUPFAM" id="SSF52540">
    <property type="entry name" value="P-loop containing nucleoside triphosphate hydrolases"/>
    <property type="match status" value="1"/>
</dbReference>
<dbReference type="HAMAP" id="MF_00328">
    <property type="entry name" value="Guanylate_kinase"/>
    <property type="match status" value="1"/>
</dbReference>
<dbReference type="EC" id="2.7.4.8" evidence="3 11"/>
<keyword evidence="8 11" id="KW-0067">ATP-binding</keyword>
<comment type="catalytic activity">
    <reaction evidence="10 11">
        <text>GMP + ATP = GDP + ADP</text>
        <dbReference type="Rhea" id="RHEA:20780"/>
        <dbReference type="ChEBI" id="CHEBI:30616"/>
        <dbReference type="ChEBI" id="CHEBI:58115"/>
        <dbReference type="ChEBI" id="CHEBI:58189"/>
        <dbReference type="ChEBI" id="CHEBI:456216"/>
        <dbReference type="EC" id="2.7.4.8"/>
    </reaction>
</comment>
<dbReference type="Proteomes" id="UP001236014">
    <property type="component" value="Chromosome"/>
</dbReference>
<dbReference type="KEGG" id="acab:QRX50_43190"/>
<evidence type="ECO:0000256" key="8">
    <source>
        <dbReference type="ARBA" id="ARBA00022840"/>
    </source>
</evidence>
<evidence type="ECO:0000256" key="1">
    <source>
        <dbReference type="ARBA" id="ARBA00003531"/>
    </source>
</evidence>
<dbReference type="SMART" id="SM00072">
    <property type="entry name" value="GuKc"/>
    <property type="match status" value="1"/>
</dbReference>
<keyword evidence="7 11" id="KW-0418">Kinase</keyword>
<feature type="compositionally biased region" description="Basic and acidic residues" evidence="12">
    <location>
        <begin position="10"/>
        <end position="19"/>
    </location>
</feature>
<protein>
    <recommendedName>
        <fullName evidence="4 11">Guanylate kinase</fullName>
        <ecNumber evidence="3 11">2.7.4.8</ecNumber>
    </recommendedName>
    <alternativeName>
        <fullName evidence="9 11">GMP kinase</fullName>
    </alternativeName>
</protein>
<dbReference type="InterPro" id="IPR027417">
    <property type="entry name" value="P-loop_NTPase"/>
</dbReference>
<dbReference type="InterPro" id="IPR020590">
    <property type="entry name" value="Guanylate_kinase_CS"/>
</dbReference>
<evidence type="ECO:0000313" key="14">
    <source>
        <dbReference type="EMBL" id="WIX78119.1"/>
    </source>
</evidence>
<dbReference type="GO" id="GO:0004385">
    <property type="term" value="F:GMP kinase activity"/>
    <property type="evidence" value="ECO:0007669"/>
    <property type="project" value="UniProtKB-UniRule"/>
</dbReference>
<feature type="region of interest" description="Disordered" evidence="12">
    <location>
        <begin position="1"/>
        <end position="25"/>
    </location>
</feature>
<evidence type="ECO:0000313" key="15">
    <source>
        <dbReference type="Proteomes" id="UP001236014"/>
    </source>
</evidence>
<dbReference type="GO" id="GO:0005829">
    <property type="term" value="C:cytosol"/>
    <property type="evidence" value="ECO:0007669"/>
    <property type="project" value="TreeGrafter"/>
</dbReference>
<dbReference type="Gene3D" id="3.40.50.300">
    <property type="entry name" value="P-loop containing nucleotide triphosphate hydrolases"/>
    <property type="match status" value="1"/>
</dbReference>
<dbReference type="GO" id="GO:0005524">
    <property type="term" value="F:ATP binding"/>
    <property type="evidence" value="ECO:0007669"/>
    <property type="project" value="UniProtKB-UniRule"/>
</dbReference>
<evidence type="ECO:0000259" key="13">
    <source>
        <dbReference type="PROSITE" id="PS50052"/>
    </source>
</evidence>
<name>A0A9Y2IDW3_9PSEU</name>
<reference evidence="14 15" key="1">
    <citation type="submission" date="2023-06" db="EMBL/GenBank/DDBJ databases">
        <authorList>
            <person name="Oyuntsetseg B."/>
            <person name="Kim S.B."/>
        </authorList>
    </citation>
    <scope>NUCLEOTIDE SEQUENCE [LARGE SCALE GENOMIC DNA]</scope>
    <source>
        <strain evidence="14 15">2-15</strain>
    </source>
</reference>
<dbReference type="Gene3D" id="3.30.63.10">
    <property type="entry name" value="Guanylate Kinase phosphate binding domain"/>
    <property type="match status" value="1"/>
</dbReference>
<accession>A0A9Y2IDW3</accession>
<dbReference type="InterPro" id="IPR008145">
    <property type="entry name" value="GK/Ca_channel_bsu"/>
</dbReference>
<evidence type="ECO:0000256" key="6">
    <source>
        <dbReference type="ARBA" id="ARBA00022741"/>
    </source>
</evidence>
<dbReference type="FunFam" id="3.30.63.10:FF:000002">
    <property type="entry name" value="Guanylate kinase 1"/>
    <property type="match status" value="1"/>
</dbReference>
<dbReference type="PROSITE" id="PS00856">
    <property type="entry name" value="GUANYLATE_KINASE_1"/>
    <property type="match status" value="1"/>
</dbReference>
<feature type="domain" description="Guanylate kinase-like" evidence="13">
    <location>
        <begin position="28"/>
        <end position="206"/>
    </location>
</feature>
<dbReference type="PROSITE" id="PS50052">
    <property type="entry name" value="GUANYLATE_KINASE_2"/>
    <property type="match status" value="1"/>
</dbReference>